<protein>
    <submittedName>
        <fullName evidence="1">Uncharacterized protein</fullName>
    </submittedName>
</protein>
<gene>
    <name evidence="1" type="ORF">K469DRAFT_261621</name>
</gene>
<accession>A0A6A6DQK7</accession>
<organism evidence="1 2">
    <name type="scientific">Zopfia rhizophila CBS 207.26</name>
    <dbReference type="NCBI Taxonomy" id="1314779"/>
    <lineage>
        <taxon>Eukaryota</taxon>
        <taxon>Fungi</taxon>
        <taxon>Dikarya</taxon>
        <taxon>Ascomycota</taxon>
        <taxon>Pezizomycotina</taxon>
        <taxon>Dothideomycetes</taxon>
        <taxon>Dothideomycetes incertae sedis</taxon>
        <taxon>Zopfiaceae</taxon>
        <taxon>Zopfia</taxon>
    </lineage>
</organism>
<dbReference type="EMBL" id="ML994653">
    <property type="protein sequence ID" value="KAF2181275.1"/>
    <property type="molecule type" value="Genomic_DNA"/>
</dbReference>
<dbReference type="AlphaFoldDB" id="A0A6A6DQK7"/>
<evidence type="ECO:0000313" key="2">
    <source>
        <dbReference type="Proteomes" id="UP000800200"/>
    </source>
</evidence>
<name>A0A6A6DQK7_9PEZI</name>
<evidence type="ECO:0000313" key="1">
    <source>
        <dbReference type="EMBL" id="KAF2181275.1"/>
    </source>
</evidence>
<reference evidence="1" key="1">
    <citation type="journal article" date="2020" name="Stud. Mycol.">
        <title>101 Dothideomycetes genomes: a test case for predicting lifestyles and emergence of pathogens.</title>
        <authorList>
            <person name="Haridas S."/>
            <person name="Albert R."/>
            <person name="Binder M."/>
            <person name="Bloem J."/>
            <person name="Labutti K."/>
            <person name="Salamov A."/>
            <person name="Andreopoulos B."/>
            <person name="Baker S."/>
            <person name="Barry K."/>
            <person name="Bills G."/>
            <person name="Bluhm B."/>
            <person name="Cannon C."/>
            <person name="Castanera R."/>
            <person name="Culley D."/>
            <person name="Daum C."/>
            <person name="Ezra D."/>
            <person name="Gonzalez J."/>
            <person name="Henrissat B."/>
            <person name="Kuo A."/>
            <person name="Liang C."/>
            <person name="Lipzen A."/>
            <person name="Lutzoni F."/>
            <person name="Magnuson J."/>
            <person name="Mondo S."/>
            <person name="Nolan M."/>
            <person name="Ohm R."/>
            <person name="Pangilinan J."/>
            <person name="Park H.-J."/>
            <person name="Ramirez L."/>
            <person name="Alfaro M."/>
            <person name="Sun H."/>
            <person name="Tritt A."/>
            <person name="Yoshinaga Y."/>
            <person name="Zwiers L.-H."/>
            <person name="Turgeon B."/>
            <person name="Goodwin S."/>
            <person name="Spatafora J."/>
            <person name="Crous P."/>
            <person name="Grigoriev I."/>
        </authorList>
    </citation>
    <scope>NUCLEOTIDE SEQUENCE</scope>
    <source>
        <strain evidence="1">CBS 207.26</strain>
    </source>
</reference>
<dbReference type="Proteomes" id="UP000800200">
    <property type="component" value="Unassembled WGS sequence"/>
</dbReference>
<dbReference type="OrthoDB" id="3778236at2759"/>
<sequence>MTPAYFNWTSPKEIRPALLRNSLGTVGKTKATIHLHELDRVGQELQASLMARENATRLATGYDDLVVVLLEPSDKAEWDKYDEMIASSKALQLVDETLKLAFAGQRGVDNTIILDRRPFRSAEIQNNENKEERKQNNQIAYRGFEATLAKLRPKVILICQCQDTAPDGRPSDQWSSSISKAGDHDLINLGNGHRCFCVYSFHPMYFEYIDGNDEPLKRVLSEYLFDATFVIAANLLVGRELFGFGLTNLKDCARHGPVPIICRNSTIWSYQWMTEKDCCSDDLWALCENASTF</sequence>
<proteinExistence type="predicted"/>
<keyword evidence="2" id="KW-1185">Reference proteome</keyword>